<keyword evidence="3" id="KW-0143">Chaperone</keyword>
<evidence type="ECO:0000313" key="6">
    <source>
        <dbReference type="Proteomes" id="UP000078546"/>
    </source>
</evidence>
<dbReference type="SMART" id="SM00382">
    <property type="entry name" value="AAA"/>
    <property type="match status" value="1"/>
</dbReference>
<dbReference type="PANTHER" id="PTHR11638">
    <property type="entry name" value="ATP-DEPENDENT CLP PROTEASE"/>
    <property type="match status" value="1"/>
</dbReference>
<dbReference type="GO" id="GO:0005524">
    <property type="term" value="F:ATP binding"/>
    <property type="evidence" value="ECO:0007669"/>
    <property type="project" value="UniProtKB-KW"/>
</dbReference>
<dbReference type="GO" id="GO:0005737">
    <property type="term" value="C:cytoplasm"/>
    <property type="evidence" value="ECO:0007669"/>
    <property type="project" value="TreeGrafter"/>
</dbReference>
<proteinExistence type="predicted"/>
<dbReference type="CDD" id="cd19499">
    <property type="entry name" value="RecA-like_ClpB_Hsp104-like"/>
    <property type="match status" value="1"/>
</dbReference>
<dbReference type="GO" id="GO:0016887">
    <property type="term" value="F:ATP hydrolysis activity"/>
    <property type="evidence" value="ECO:0007669"/>
    <property type="project" value="InterPro"/>
</dbReference>
<gene>
    <name evidence="5" type="ORF">POVCU1_048230</name>
</gene>
<dbReference type="Pfam" id="PF07724">
    <property type="entry name" value="AAA_2"/>
    <property type="match status" value="1"/>
</dbReference>
<dbReference type="InterPro" id="IPR028299">
    <property type="entry name" value="ClpA/B_CS2"/>
</dbReference>
<dbReference type="Gene3D" id="3.40.50.300">
    <property type="entry name" value="P-loop containing nucleotide triphosphate hydrolases"/>
    <property type="match status" value="1"/>
</dbReference>
<evidence type="ECO:0000256" key="3">
    <source>
        <dbReference type="ARBA" id="ARBA00023186"/>
    </source>
</evidence>
<name>A0A1A8X3G6_PLAOA</name>
<dbReference type="GO" id="GO:0034605">
    <property type="term" value="P:cellular response to heat"/>
    <property type="evidence" value="ECO:0007669"/>
    <property type="project" value="TreeGrafter"/>
</dbReference>
<dbReference type="InterPro" id="IPR027417">
    <property type="entry name" value="P-loop_NTPase"/>
</dbReference>
<dbReference type="InterPro" id="IPR001270">
    <property type="entry name" value="ClpA/B"/>
</dbReference>
<dbReference type="InterPro" id="IPR050130">
    <property type="entry name" value="ClpA_ClpB"/>
</dbReference>
<evidence type="ECO:0000256" key="2">
    <source>
        <dbReference type="ARBA" id="ARBA00022840"/>
    </source>
</evidence>
<organism evidence="5 6">
    <name type="scientific">Plasmodium ovale curtisi</name>
    <dbReference type="NCBI Taxonomy" id="864141"/>
    <lineage>
        <taxon>Eukaryota</taxon>
        <taxon>Sar</taxon>
        <taxon>Alveolata</taxon>
        <taxon>Apicomplexa</taxon>
        <taxon>Aconoidasida</taxon>
        <taxon>Haemosporida</taxon>
        <taxon>Plasmodiidae</taxon>
        <taxon>Plasmodium</taxon>
        <taxon>Plasmodium (Plasmodium)</taxon>
    </lineage>
</organism>
<dbReference type="InterPro" id="IPR003959">
    <property type="entry name" value="ATPase_AAA_core"/>
</dbReference>
<dbReference type="EMBL" id="FLQV01000891">
    <property type="protein sequence ID" value="SBS98717.1"/>
    <property type="molecule type" value="Genomic_DNA"/>
</dbReference>
<feature type="non-terminal residue" evidence="5">
    <location>
        <position position="209"/>
    </location>
</feature>
<dbReference type="Proteomes" id="UP000078546">
    <property type="component" value="Unassembled WGS sequence"/>
</dbReference>
<dbReference type="AlphaFoldDB" id="A0A1A8X3G6"/>
<dbReference type="PANTHER" id="PTHR11638:SF18">
    <property type="entry name" value="HEAT SHOCK PROTEIN 104"/>
    <property type="match status" value="1"/>
</dbReference>
<sequence length="209" mass="23957">NSCSKKFLLNNKLQNFNYIYTNKHIKINTSNFILTLEDIKNSISEYLNISKTTLFKNTIITKHNLNKLEKYLYTNIHGQNHIFTKILPLIKQNLIGLKTKNKPIGSWILCGPSGTGKTELAKILAKQLFGSEKELIRFDMSEYMEKHSISRLIGSPPGYIGYSEGGQLTEQVYKKPNSILLFDEIEKAHPDIYNIMLQILDEGRLTDTT</sequence>
<feature type="domain" description="AAA+ ATPase" evidence="4">
    <location>
        <begin position="103"/>
        <end position="206"/>
    </location>
</feature>
<evidence type="ECO:0000259" key="4">
    <source>
        <dbReference type="SMART" id="SM00382"/>
    </source>
</evidence>
<dbReference type="PROSITE" id="PS00871">
    <property type="entry name" value="CLPAB_2"/>
    <property type="match status" value="1"/>
</dbReference>
<reference evidence="6" key="1">
    <citation type="submission" date="2016-05" db="EMBL/GenBank/DDBJ databases">
        <authorList>
            <person name="Naeem Raeece"/>
        </authorList>
    </citation>
    <scope>NUCLEOTIDE SEQUENCE [LARGE SCALE GENOMIC DNA]</scope>
</reference>
<keyword evidence="1" id="KW-0547">Nucleotide-binding</keyword>
<dbReference type="InterPro" id="IPR003593">
    <property type="entry name" value="AAA+_ATPase"/>
</dbReference>
<dbReference type="SUPFAM" id="SSF52540">
    <property type="entry name" value="P-loop containing nucleoside triphosphate hydrolases"/>
    <property type="match status" value="1"/>
</dbReference>
<accession>A0A1A8X3G6</accession>
<feature type="non-terminal residue" evidence="5">
    <location>
        <position position="1"/>
    </location>
</feature>
<keyword evidence="2" id="KW-0067">ATP-binding</keyword>
<evidence type="ECO:0000313" key="5">
    <source>
        <dbReference type="EMBL" id="SBS98717.1"/>
    </source>
</evidence>
<protein>
    <submittedName>
        <fullName evidence="5">Molecular chaperone, putative</fullName>
    </submittedName>
</protein>
<evidence type="ECO:0000256" key="1">
    <source>
        <dbReference type="ARBA" id="ARBA00022741"/>
    </source>
</evidence>
<dbReference type="PRINTS" id="PR00300">
    <property type="entry name" value="CLPPROTEASEA"/>
</dbReference>